<sequence>MSATHWHLLPWMKPEELDTVNDVLKACTLADSPDEPGAPHRRHLSTMAISSDYQAGPL</sequence>
<dbReference type="AlphaFoldDB" id="A0AA42CYS4"/>
<comment type="caution">
    <text evidence="2">The sequence shown here is derived from an EMBL/GenBank/DDBJ whole genome shotgun (WGS) entry which is preliminary data.</text>
</comment>
<name>A0AA42CYS4_9GAMM</name>
<evidence type="ECO:0000256" key="1">
    <source>
        <dbReference type="SAM" id="MobiDB-lite"/>
    </source>
</evidence>
<organism evidence="2 3">
    <name type="scientific">Larsenimonas rhizosphaerae</name>
    <dbReference type="NCBI Taxonomy" id="2944682"/>
    <lineage>
        <taxon>Bacteria</taxon>
        <taxon>Pseudomonadati</taxon>
        <taxon>Pseudomonadota</taxon>
        <taxon>Gammaproteobacteria</taxon>
        <taxon>Oceanospirillales</taxon>
        <taxon>Halomonadaceae</taxon>
        <taxon>Larsenimonas</taxon>
    </lineage>
</organism>
<dbReference type="RefSeq" id="WP_265896937.1">
    <property type="nucleotide sequence ID" value="NZ_JAPIVE010000005.1"/>
</dbReference>
<gene>
    <name evidence="2" type="ORF">OQ287_14740</name>
</gene>
<protein>
    <submittedName>
        <fullName evidence="2">Uncharacterized protein</fullName>
    </submittedName>
</protein>
<feature type="compositionally biased region" description="Polar residues" evidence="1">
    <location>
        <begin position="47"/>
        <end position="58"/>
    </location>
</feature>
<feature type="region of interest" description="Disordered" evidence="1">
    <location>
        <begin position="31"/>
        <end position="58"/>
    </location>
</feature>
<accession>A0AA42CYS4</accession>
<proteinExistence type="predicted"/>
<dbReference type="EMBL" id="JAPIVE010000005">
    <property type="protein sequence ID" value="MCX2525500.1"/>
    <property type="molecule type" value="Genomic_DNA"/>
</dbReference>
<reference evidence="2" key="1">
    <citation type="submission" date="2022-11" db="EMBL/GenBank/DDBJ databases">
        <title>Larsenimonas rhizosphaerae sp. nov., isolated from a tidal mudflat.</title>
        <authorList>
            <person name="Lee S.D."/>
            <person name="Kim I.S."/>
        </authorList>
    </citation>
    <scope>NUCLEOTIDE SEQUENCE</scope>
    <source>
        <strain evidence="2">GH2-1</strain>
    </source>
</reference>
<dbReference type="Proteomes" id="UP001165678">
    <property type="component" value="Unassembled WGS sequence"/>
</dbReference>
<evidence type="ECO:0000313" key="3">
    <source>
        <dbReference type="Proteomes" id="UP001165678"/>
    </source>
</evidence>
<keyword evidence="3" id="KW-1185">Reference proteome</keyword>
<evidence type="ECO:0000313" key="2">
    <source>
        <dbReference type="EMBL" id="MCX2525500.1"/>
    </source>
</evidence>